<name>A0A9Q1JMP8_9CARY</name>
<keyword evidence="6 7" id="KW-0539">Nucleus</keyword>
<evidence type="ECO:0000256" key="2">
    <source>
        <dbReference type="ARBA" id="ARBA00007911"/>
    </source>
</evidence>
<dbReference type="EMBL" id="JAKOGI010001242">
    <property type="protein sequence ID" value="KAJ8426756.1"/>
    <property type="molecule type" value="Genomic_DNA"/>
</dbReference>
<dbReference type="GO" id="GO:0009723">
    <property type="term" value="P:response to ethylene"/>
    <property type="evidence" value="ECO:0007669"/>
    <property type="project" value="TreeGrafter"/>
</dbReference>
<dbReference type="GO" id="GO:0003700">
    <property type="term" value="F:DNA-binding transcription factor activity"/>
    <property type="evidence" value="ECO:0007669"/>
    <property type="project" value="UniProtKB-UniRule"/>
</dbReference>
<proteinExistence type="inferred from homology"/>
<evidence type="ECO:0000256" key="3">
    <source>
        <dbReference type="ARBA" id="ARBA00023015"/>
    </source>
</evidence>
<dbReference type="PANTHER" id="PTHR31421">
    <property type="entry name" value="PROTEIN BASIC PENTACYSTEINE3"/>
    <property type="match status" value="1"/>
</dbReference>
<evidence type="ECO:0000256" key="1">
    <source>
        <dbReference type="ARBA" id="ARBA00004123"/>
    </source>
</evidence>
<comment type="caution">
    <text evidence="10">The sequence shown here is derived from an EMBL/GenBank/DDBJ whole genome shotgun (WGS) entry which is preliminary data.</text>
</comment>
<evidence type="ECO:0000313" key="11">
    <source>
        <dbReference type="Proteomes" id="UP001153076"/>
    </source>
</evidence>
<keyword evidence="9" id="KW-0732">Signal</keyword>
<evidence type="ECO:0000256" key="7">
    <source>
        <dbReference type="RuleBase" id="RU367160"/>
    </source>
</evidence>
<evidence type="ECO:0000313" key="10">
    <source>
        <dbReference type="EMBL" id="KAJ8426756.1"/>
    </source>
</evidence>
<evidence type="ECO:0000256" key="6">
    <source>
        <dbReference type="ARBA" id="ARBA00023242"/>
    </source>
</evidence>
<feature type="compositionally biased region" description="Basic and acidic residues" evidence="8">
    <location>
        <begin position="106"/>
        <end position="121"/>
    </location>
</feature>
<dbReference type="Proteomes" id="UP001153076">
    <property type="component" value="Unassembled WGS sequence"/>
</dbReference>
<comment type="subcellular location">
    <subcellularLocation>
        <location evidence="1 7">Nucleus</location>
    </subcellularLocation>
</comment>
<dbReference type="Pfam" id="PF06217">
    <property type="entry name" value="GAGA_bind"/>
    <property type="match status" value="1"/>
</dbReference>
<feature type="region of interest" description="Disordered" evidence="8">
    <location>
        <begin position="76"/>
        <end position="137"/>
    </location>
</feature>
<dbReference type="GO" id="GO:0043565">
    <property type="term" value="F:sequence-specific DNA binding"/>
    <property type="evidence" value="ECO:0007669"/>
    <property type="project" value="TreeGrafter"/>
</dbReference>
<feature type="signal peptide" evidence="9">
    <location>
        <begin position="1"/>
        <end position="15"/>
    </location>
</feature>
<sequence length="247" mass="27064">MLALLLSASVSLKMGTFRSTYPVESNKRTSVPHFAWFHPGTYAAATRSTGFNVFQGTQTNLEGITAIPIRSMAPTNEAANDLNPESEPTIRTKKPKTSKNPSNDGTLKEPKPKQSKKDPSKPRKTKGNGSPSAKRERKNLNFASYESSMDASGIPAPVCTCTGVARQCYRWGAGGWQSACCTTNISEYPLPMRTTRPGSRMAGRKMSHGAYDKLLQRLAAEGYDLSHPIDLKDHWAKHGTNKFVTIK</sequence>
<evidence type="ECO:0000256" key="5">
    <source>
        <dbReference type="ARBA" id="ARBA00023163"/>
    </source>
</evidence>
<dbReference type="InterPro" id="IPR010409">
    <property type="entry name" value="GAGA-bd_tscrpt_act"/>
</dbReference>
<dbReference type="GO" id="GO:0005634">
    <property type="term" value="C:nucleus"/>
    <property type="evidence" value="ECO:0007669"/>
    <property type="project" value="UniProtKB-SubCell"/>
</dbReference>
<reference evidence="10" key="1">
    <citation type="submission" date="2022-04" db="EMBL/GenBank/DDBJ databases">
        <title>Carnegiea gigantea Genome sequencing and assembly v2.</title>
        <authorList>
            <person name="Copetti D."/>
            <person name="Sanderson M.J."/>
            <person name="Burquez A."/>
            <person name="Wojciechowski M.F."/>
        </authorList>
    </citation>
    <scope>NUCLEOTIDE SEQUENCE</scope>
    <source>
        <strain evidence="10">SGP5-SGP5p</strain>
        <tissue evidence="10">Aerial part</tissue>
    </source>
</reference>
<comment type="similarity">
    <text evidence="2 7">Belongs to the BBR/BPC family.</text>
</comment>
<evidence type="ECO:0000256" key="8">
    <source>
        <dbReference type="SAM" id="MobiDB-lite"/>
    </source>
</evidence>
<keyword evidence="4 7" id="KW-0238">DNA-binding</keyword>
<feature type="chain" id="PRO_5040311284" description="GAGA-binding transcriptional activator" evidence="9">
    <location>
        <begin position="16"/>
        <end position="247"/>
    </location>
</feature>
<gene>
    <name evidence="10" type="ORF">Cgig2_029425</name>
</gene>
<dbReference type="OrthoDB" id="1903765at2759"/>
<accession>A0A9Q1JMP8</accession>
<organism evidence="10 11">
    <name type="scientific">Carnegiea gigantea</name>
    <dbReference type="NCBI Taxonomy" id="171969"/>
    <lineage>
        <taxon>Eukaryota</taxon>
        <taxon>Viridiplantae</taxon>
        <taxon>Streptophyta</taxon>
        <taxon>Embryophyta</taxon>
        <taxon>Tracheophyta</taxon>
        <taxon>Spermatophyta</taxon>
        <taxon>Magnoliopsida</taxon>
        <taxon>eudicotyledons</taxon>
        <taxon>Gunneridae</taxon>
        <taxon>Pentapetalae</taxon>
        <taxon>Caryophyllales</taxon>
        <taxon>Cactineae</taxon>
        <taxon>Cactaceae</taxon>
        <taxon>Cactoideae</taxon>
        <taxon>Echinocereeae</taxon>
        <taxon>Carnegiea</taxon>
    </lineage>
</organism>
<comment type="function">
    <text evidence="7">Transcriptional regulator that specifically binds to GA-rich elements (GAGA-repeats) present in regulatory sequences of genes involved in developmental processes.</text>
</comment>
<dbReference type="AlphaFoldDB" id="A0A9Q1JMP8"/>
<evidence type="ECO:0000256" key="9">
    <source>
        <dbReference type="SAM" id="SignalP"/>
    </source>
</evidence>
<keyword evidence="5 7" id="KW-0804">Transcription</keyword>
<keyword evidence="11" id="KW-1185">Reference proteome</keyword>
<protein>
    <recommendedName>
        <fullName evidence="7">GAGA-binding transcriptional activator</fullName>
    </recommendedName>
</protein>
<dbReference type="SMART" id="SM01226">
    <property type="entry name" value="GAGA_bind"/>
    <property type="match status" value="1"/>
</dbReference>
<keyword evidence="3 7" id="KW-0805">Transcription regulation</keyword>
<evidence type="ECO:0000256" key="4">
    <source>
        <dbReference type="ARBA" id="ARBA00023125"/>
    </source>
</evidence>
<dbReference type="PANTHER" id="PTHR31421:SF6">
    <property type="entry name" value="PROTEIN BASIC PENTACYSTEINE7"/>
    <property type="match status" value="1"/>
</dbReference>